<evidence type="ECO:0000259" key="13">
    <source>
        <dbReference type="PROSITE" id="PS51098"/>
    </source>
</evidence>
<keyword evidence="16" id="KW-1185">Reference proteome</keyword>
<dbReference type="GO" id="GO:0019866">
    <property type="term" value="C:organelle inner membrane"/>
    <property type="evidence" value="ECO:0007669"/>
    <property type="project" value="InterPro"/>
</dbReference>
<feature type="transmembrane region" description="Helical" evidence="12">
    <location>
        <begin position="137"/>
        <end position="160"/>
    </location>
</feature>
<dbReference type="GO" id="GO:0005886">
    <property type="term" value="C:plasma membrane"/>
    <property type="evidence" value="ECO:0007669"/>
    <property type="project" value="UniProtKB-SubCell"/>
</dbReference>
<evidence type="ECO:0000256" key="11">
    <source>
        <dbReference type="PROSITE-ProRule" id="PRU00421"/>
    </source>
</evidence>
<evidence type="ECO:0000256" key="1">
    <source>
        <dbReference type="ARBA" id="ARBA00004651"/>
    </source>
</evidence>
<dbReference type="GO" id="GO:0015572">
    <property type="term" value="F:N-acetylglucosamine transmembrane transporter activity"/>
    <property type="evidence" value="ECO:0007669"/>
    <property type="project" value="InterPro"/>
</dbReference>
<feature type="transmembrane region" description="Helical" evidence="12">
    <location>
        <begin position="49"/>
        <end position="69"/>
    </location>
</feature>
<evidence type="ECO:0000256" key="3">
    <source>
        <dbReference type="ARBA" id="ARBA00022475"/>
    </source>
</evidence>
<organism evidence="15 16">
    <name type="scientific">Clostridium baratii str. Sullivan</name>
    <dbReference type="NCBI Taxonomy" id="1415775"/>
    <lineage>
        <taxon>Bacteria</taxon>
        <taxon>Bacillati</taxon>
        <taxon>Bacillota</taxon>
        <taxon>Clostridia</taxon>
        <taxon>Eubacteriales</taxon>
        <taxon>Clostridiaceae</taxon>
        <taxon>Clostridium</taxon>
    </lineage>
</organism>
<dbReference type="KEGG" id="cbv:U729_905"/>
<dbReference type="InterPro" id="IPR018113">
    <property type="entry name" value="PTrfase_EIIB_Cys"/>
</dbReference>
<dbReference type="PANTHER" id="PTHR30009:SF4">
    <property type="entry name" value="PTS SYSTEM N-ACETYLGLUCOSAMINE-SPECIFIC EIICBA COMPONENT"/>
    <property type="match status" value="1"/>
</dbReference>
<dbReference type="PROSITE" id="PS51103">
    <property type="entry name" value="PTS_EIIC_TYPE_1"/>
    <property type="match status" value="1"/>
</dbReference>
<evidence type="ECO:0000256" key="2">
    <source>
        <dbReference type="ARBA" id="ARBA00022448"/>
    </source>
</evidence>
<dbReference type="Pfam" id="PF00367">
    <property type="entry name" value="PTS_EIIB"/>
    <property type="match status" value="1"/>
</dbReference>
<dbReference type="Gene3D" id="3.30.1360.60">
    <property type="entry name" value="Glucose permease domain IIB"/>
    <property type="match status" value="1"/>
</dbReference>
<accession>A0A0A7FY68</accession>
<keyword evidence="5 15" id="KW-0808">Transferase</keyword>
<dbReference type="SUPFAM" id="SSF55604">
    <property type="entry name" value="Glucose permease domain IIB"/>
    <property type="match status" value="1"/>
</dbReference>
<comment type="subcellular location">
    <subcellularLocation>
        <location evidence="1">Cell membrane</location>
        <topology evidence="1">Multi-pass membrane protein</topology>
    </subcellularLocation>
</comment>
<evidence type="ECO:0000256" key="5">
    <source>
        <dbReference type="ARBA" id="ARBA00022679"/>
    </source>
</evidence>
<dbReference type="RefSeq" id="WP_039312015.1">
    <property type="nucleotide sequence ID" value="NZ_CP006905.1"/>
</dbReference>
<feature type="transmembrane region" description="Helical" evidence="12">
    <location>
        <begin position="76"/>
        <end position="93"/>
    </location>
</feature>
<dbReference type="EMBL" id="CP006905">
    <property type="protein sequence ID" value="AIY84562.1"/>
    <property type="molecule type" value="Genomic_DNA"/>
</dbReference>
<dbReference type="PROSITE" id="PS01035">
    <property type="entry name" value="PTS_EIIB_TYPE_1_CYS"/>
    <property type="match status" value="1"/>
</dbReference>
<keyword evidence="3" id="KW-1003">Cell membrane</keyword>
<dbReference type="InterPro" id="IPR036878">
    <property type="entry name" value="Glu_permease_IIB"/>
</dbReference>
<dbReference type="InterPro" id="IPR050429">
    <property type="entry name" value="PTS_Glucose_EIICBA"/>
</dbReference>
<feature type="domain" description="PTS EIIC type-1" evidence="14">
    <location>
        <begin position="6"/>
        <end position="373"/>
    </location>
</feature>
<evidence type="ECO:0000256" key="4">
    <source>
        <dbReference type="ARBA" id="ARBA00022597"/>
    </source>
</evidence>
<feature type="transmembrane region" description="Helical" evidence="12">
    <location>
        <begin position="99"/>
        <end position="117"/>
    </location>
</feature>
<dbReference type="InterPro" id="IPR001996">
    <property type="entry name" value="PTS_IIB_1"/>
</dbReference>
<dbReference type="Proteomes" id="UP000030635">
    <property type="component" value="Chromosome"/>
</dbReference>
<evidence type="ECO:0000256" key="9">
    <source>
        <dbReference type="ARBA" id="ARBA00022989"/>
    </source>
</evidence>
<keyword evidence="9 12" id="KW-1133">Transmembrane helix</keyword>
<feature type="transmembrane region" description="Helical" evidence="12">
    <location>
        <begin position="166"/>
        <end position="185"/>
    </location>
</feature>
<evidence type="ECO:0000256" key="7">
    <source>
        <dbReference type="ARBA" id="ARBA00022692"/>
    </source>
</evidence>
<feature type="active site" description="Phosphocysteine intermediate; for EIIB activity" evidence="11">
    <location>
        <position position="423"/>
    </location>
</feature>
<dbReference type="InterPro" id="IPR010974">
    <property type="entry name" value="PTS_IIBC_nag"/>
</dbReference>
<keyword evidence="6" id="KW-0598">Phosphotransferase system</keyword>
<keyword evidence="10 12" id="KW-0472">Membrane</keyword>
<feature type="transmembrane region" description="Helical" evidence="12">
    <location>
        <begin position="287"/>
        <end position="311"/>
    </location>
</feature>
<dbReference type="STRING" id="1561.NPD11_2087"/>
<dbReference type="PANTHER" id="PTHR30009">
    <property type="entry name" value="CYTOCHROME C-TYPE SYNTHESIS PROTEIN AND PTS TRANSMEMBRANE COMPONENT"/>
    <property type="match status" value="1"/>
</dbReference>
<dbReference type="eggNOG" id="COG1264">
    <property type="taxonomic scope" value="Bacteria"/>
</dbReference>
<dbReference type="CDD" id="cd00212">
    <property type="entry name" value="PTS_IIB_glc"/>
    <property type="match status" value="1"/>
</dbReference>
<feature type="transmembrane region" description="Helical" evidence="12">
    <location>
        <begin position="341"/>
        <end position="361"/>
    </location>
</feature>
<feature type="transmembrane region" description="Helical" evidence="12">
    <location>
        <begin position="197"/>
        <end position="217"/>
    </location>
</feature>
<dbReference type="Pfam" id="PF02378">
    <property type="entry name" value="PTS_EIIC"/>
    <property type="match status" value="1"/>
</dbReference>
<protein>
    <submittedName>
        <fullName evidence="15">PTS system, N-acetylglucosamine-specific IIBC component</fullName>
        <ecNumber evidence="15">2.7.1.69</ecNumber>
    </submittedName>
</protein>
<feature type="transmembrane region" description="Helical" evidence="12">
    <location>
        <begin position="318"/>
        <end position="335"/>
    </location>
</feature>
<dbReference type="GO" id="GO:0008982">
    <property type="term" value="F:protein-N(PI)-phosphohistidine-sugar phosphotransferase activity"/>
    <property type="evidence" value="ECO:0007669"/>
    <property type="project" value="InterPro"/>
</dbReference>
<gene>
    <name evidence="15" type="primary">nagE</name>
    <name evidence="15" type="ORF">U729_905</name>
</gene>
<evidence type="ECO:0000259" key="14">
    <source>
        <dbReference type="PROSITE" id="PS51103"/>
    </source>
</evidence>
<feature type="domain" description="PTS EIIB type-1" evidence="13">
    <location>
        <begin position="401"/>
        <end position="477"/>
    </location>
</feature>
<evidence type="ECO:0000256" key="6">
    <source>
        <dbReference type="ARBA" id="ARBA00022683"/>
    </source>
</evidence>
<keyword evidence="7 12" id="KW-0812">Transmembrane</keyword>
<feature type="transmembrane region" description="Helical" evidence="12">
    <location>
        <begin position="237"/>
        <end position="257"/>
    </location>
</feature>
<evidence type="ECO:0000256" key="12">
    <source>
        <dbReference type="SAM" id="Phobius"/>
    </source>
</evidence>
<dbReference type="HOGENOM" id="CLU_012312_1_0_9"/>
<dbReference type="InterPro" id="IPR013013">
    <property type="entry name" value="PTS_EIIC_1"/>
</dbReference>
<dbReference type="GO" id="GO:0015764">
    <property type="term" value="P:N-acetylglucosamine transport"/>
    <property type="evidence" value="ECO:0007669"/>
    <property type="project" value="TreeGrafter"/>
</dbReference>
<dbReference type="InterPro" id="IPR003352">
    <property type="entry name" value="PTS_EIIC"/>
</dbReference>
<keyword evidence="8" id="KW-0418">Kinase</keyword>
<dbReference type="EC" id="2.7.1.69" evidence="15"/>
<dbReference type="PROSITE" id="PS51098">
    <property type="entry name" value="PTS_EIIB_TYPE_1"/>
    <property type="match status" value="1"/>
</dbReference>
<dbReference type="AlphaFoldDB" id="A0A0A7FY68"/>
<dbReference type="eggNOG" id="COG1263">
    <property type="taxonomic scope" value="Bacteria"/>
</dbReference>
<name>A0A0A7FY68_9CLOT</name>
<evidence type="ECO:0000256" key="10">
    <source>
        <dbReference type="ARBA" id="ARBA00023136"/>
    </source>
</evidence>
<dbReference type="GO" id="GO:0090563">
    <property type="term" value="F:protein-phosphocysteine-sugar phosphotransferase activity"/>
    <property type="evidence" value="ECO:0007669"/>
    <property type="project" value="TreeGrafter"/>
</dbReference>
<keyword evidence="4" id="KW-0762">Sugar transport</keyword>
<proteinExistence type="predicted"/>
<dbReference type="GO" id="GO:0009401">
    <property type="term" value="P:phosphoenolpyruvate-dependent sugar phosphotransferase system"/>
    <property type="evidence" value="ECO:0007669"/>
    <property type="project" value="UniProtKB-KW"/>
</dbReference>
<evidence type="ECO:0000313" key="16">
    <source>
        <dbReference type="Proteomes" id="UP000030635"/>
    </source>
</evidence>
<feature type="transmembrane region" description="Helical" evidence="12">
    <location>
        <begin position="264"/>
        <end position="281"/>
    </location>
</feature>
<evidence type="ECO:0000313" key="15">
    <source>
        <dbReference type="EMBL" id="AIY84562.1"/>
    </source>
</evidence>
<dbReference type="NCBIfam" id="TIGR00826">
    <property type="entry name" value="EIIB_glc"/>
    <property type="match status" value="1"/>
</dbReference>
<dbReference type="NCBIfam" id="TIGR01998">
    <property type="entry name" value="PTS-II-BC-nag"/>
    <property type="match status" value="1"/>
</dbReference>
<sequence>MSKGNNKVLGGLQKLGKALMTPVACLPAAALLLRLGAPDVLNIVWMNKAGAAIFDNLAILFAIGIAIGLAKENNGVAGLAAAVGYFTITNVAITFDATINMGILAGVIVGVVAGLLYNRFRDIQLPQFLGFFGGKRFVPIVTAFVCLLLGFVAGYVWPVIQGGLDSFGNSIANAGAIGAFIFGVLNRLLIPIGLHHVLNAIFWFQFGSYTGADGVVAHGDIARFFAGDPTAGTYMTGFYFIMMFALPAACIAMILAAKKEKRKAVTGMLVSIALTAFLTGITEPIEFTFMFLAPVLYVFHAIMTGVALAVANIFGMKMGFGFSAGLLDYGLSFGISTKPVLVALVGLIFAAIYFVVFYFAIKKFNLPTPGRVDDDEEDILDEVVEDDSQLGKVHSKASPIEEKAALVLEALGGSSNIENIDACVTRIRLTVKDSSKIDEKALKRVGATGIMKLDDKNIQVVIGTLADPIVTHIKKIM</sequence>
<reference evidence="15 16" key="1">
    <citation type="journal article" date="2015" name="Infect. Genet. Evol.">
        <title>Genomic sequences of six botulinum neurotoxin-producing strains representing three clostridial species illustrate the mobility and diversity of botulinum neurotoxin genes.</title>
        <authorList>
            <person name="Smith T.J."/>
            <person name="Hill K.K."/>
            <person name="Xie G."/>
            <person name="Foley B.T."/>
            <person name="Williamson C.H."/>
            <person name="Foster J.T."/>
            <person name="Johnson S.L."/>
            <person name="Chertkov O."/>
            <person name="Teshima H."/>
            <person name="Gibbons H.S."/>
            <person name="Johnsky L.A."/>
            <person name="Karavis M.A."/>
            <person name="Smith L.A."/>
        </authorList>
    </citation>
    <scope>NUCLEOTIDE SEQUENCE [LARGE SCALE GENOMIC DNA]</scope>
    <source>
        <strain evidence="15">Sullivan</strain>
    </source>
</reference>
<dbReference type="OrthoDB" id="9764327at2"/>
<dbReference type="GO" id="GO:0016301">
    <property type="term" value="F:kinase activity"/>
    <property type="evidence" value="ECO:0007669"/>
    <property type="project" value="UniProtKB-KW"/>
</dbReference>
<evidence type="ECO:0000256" key="8">
    <source>
        <dbReference type="ARBA" id="ARBA00022777"/>
    </source>
</evidence>
<keyword evidence="2" id="KW-0813">Transport</keyword>